<sequence length="127" mass="12809">MLVVAGFVLFALGALSGVWLVLAPFGFVAGPPGLALWAFFPVFTVIGYLLAAAPSRDTILPVLSKVAGAVLLLLELAAAVGLVLESMQIVVAMGALTSLWYVLVIGLVLGAAGLASHRGTPPGGARA</sequence>
<dbReference type="KEGG" id="uru:DSM104443_01999"/>
<name>A0A6M4GUB5_9PROT</name>
<feature type="transmembrane region" description="Helical" evidence="1">
    <location>
        <begin position="34"/>
        <end position="54"/>
    </location>
</feature>
<accession>A0A6M4GUB5</accession>
<evidence type="ECO:0000313" key="3">
    <source>
        <dbReference type="Proteomes" id="UP000501534"/>
    </source>
</evidence>
<evidence type="ECO:0000313" key="2">
    <source>
        <dbReference type="EMBL" id="QJR10929.1"/>
    </source>
</evidence>
<protein>
    <submittedName>
        <fullName evidence="2">Uncharacterized protein</fullName>
    </submittedName>
</protein>
<dbReference type="RefSeq" id="WP_171091827.1">
    <property type="nucleotide sequence ID" value="NZ_CP053069.1"/>
</dbReference>
<gene>
    <name evidence="2" type="ORF">DSM104443_01999</name>
</gene>
<keyword evidence="3" id="KW-1185">Reference proteome</keyword>
<reference evidence="2 3" key="1">
    <citation type="submission" date="2020-04" db="EMBL/GenBank/DDBJ databases">
        <title>Usitatibacter rugosus gen. nov., sp. nov. and Usitatibacter palustris sp. nov., novel members of Usitatibacteraceae fam. nov. within the order Nitrosomonadales isolated from soil.</title>
        <authorList>
            <person name="Huber K.J."/>
            <person name="Neumann-Schaal M."/>
            <person name="Geppert A."/>
            <person name="Luckner M."/>
            <person name="Wanner G."/>
            <person name="Overmann J."/>
        </authorList>
    </citation>
    <scope>NUCLEOTIDE SEQUENCE [LARGE SCALE GENOMIC DNA]</scope>
    <source>
        <strain evidence="2 3">0125_3</strain>
    </source>
</reference>
<dbReference type="Proteomes" id="UP000501534">
    <property type="component" value="Chromosome"/>
</dbReference>
<dbReference type="AlphaFoldDB" id="A0A6M4GUB5"/>
<proteinExistence type="predicted"/>
<dbReference type="EMBL" id="CP053069">
    <property type="protein sequence ID" value="QJR10929.1"/>
    <property type="molecule type" value="Genomic_DNA"/>
</dbReference>
<feature type="transmembrane region" description="Helical" evidence="1">
    <location>
        <begin position="66"/>
        <end position="84"/>
    </location>
</feature>
<keyword evidence="1" id="KW-0472">Membrane</keyword>
<evidence type="ECO:0000256" key="1">
    <source>
        <dbReference type="SAM" id="Phobius"/>
    </source>
</evidence>
<keyword evidence="1" id="KW-1133">Transmembrane helix</keyword>
<keyword evidence="1" id="KW-0812">Transmembrane</keyword>
<feature type="transmembrane region" description="Helical" evidence="1">
    <location>
        <begin position="7"/>
        <end position="28"/>
    </location>
</feature>
<organism evidence="2 3">
    <name type="scientific">Usitatibacter rugosus</name>
    <dbReference type="NCBI Taxonomy" id="2732067"/>
    <lineage>
        <taxon>Bacteria</taxon>
        <taxon>Pseudomonadati</taxon>
        <taxon>Pseudomonadota</taxon>
        <taxon>Betaproteobacteria</taxon>
        <taxon>Nitrosomonadales</taxon>
        <taxon>Usitatibacteraceae</taxon>
        <taxon>Usitatibacter</taxon>
    </lineage>
</organism>
<feature type="transmembrane region" description="Helical" evidence="1">
    <location>
        <begin position="90"/>
        <end position="112"/>
    </location>
</feature>